<dbReference type="AlphaFoldDB" id="G8YI37"/>
<dbReference type="EMBL" id="FO082053">
    <property type="protein sequence ID" value="CCE80324.1"/>
    <property type="molecule type" value="Genomic_DNA"/>
</dbReference>
<organism evidence="4 5">
    <name type="scientific">Pichia sorbitophila (strain ATCC MYA-4447 / BCRC 22081 / CBS 7064 / NBRC 10061 / NRRL Y-12695)</name>
    <name type="common">Hybrid yeast</name>
    <dbReference type="NCBI Taxonomy" id="559304"/>
    <lineage>
        <taxon>Eukaryota</taxon>
        <taxon>Fungi</taxon>
        <taxon>Dikarya</taxon>
        <taxon>Ascomycota</taxon>
        <taxon>Saccharomycotina</taxon>
        <taxon>Pichiomycetes</taxon>
        <taxon>Debaryomycetaceae</taxon>
        <taxon>Millerozyma</taxon>
    </lineage>
</organism>
<keyword evidence="5" id="KW-1185">Reference proteome</keyword>
<dbReference type="EMBL" id="FO082052">
    <property type="protein sequence ID" value="CCE81089.1"/>
    <property type="molecule type" value="Genomic_DNA"/>
</dbReference>
<evidence type="ECO:0000256" key="2">
    <source>
        <dbReference type="SAM" id="SignalP"/>
    </source>
</evidence>
<dbReference type="Proteomes" id="UP000005222">
    <property type="component" value="Chromosome G"/>
</dbReference>
<name>G8YI37_PICSO</name>
<dbReference type="Proteomes" id="UP000005222">
    <property type="component" value="Chromosome H"/>
</dbReference>
<accession>G8YI37</accession>
<evidence type="ECO:0000256" key="1">
    <source>
        <dbReference type="SAM" id="MobiDB-lite"/>
    </source>
</evidence>
<dbReference type="eggNOG" id="ENOG502ST6Z">
    <property type="taxonomic scope" value="Eukaryota"/>
</dbReference>
<dbReference type="STRING" id="559304.G8YI37"/>
<dbReference type="OrthoDB" id="4087523at2759"/>
<feature type="signal peptide" evidence="2">
    <location>
        <begin position="1"/>
        <end position="19"/>
    </location>
</feature>
<dbReference type="HOGENOM" id="CLU_1185402_0_0_1"/>
<feature type="compositionally biased region" description="Basic and acidic residues" evidence="1">
    <location>
        <begin position="120"/>
        <end position="142"/>
    </location>
</feature>
<evidence type="ECO:0000313" key="4">
    <source>
        <dbReference type="EMBL" id="CCE81089.1"/>
    </source>
</evidence>
<keyword evidence="2" id="KW-0732">Signal</keyword>
<proteinExistence type="predicted"/>
<gene>
    <name evidence="4" type="primary">Piso0_003438</name>
    <name evidence="3" type="ORF">GNLVRS01_PISO0G12326g</name>
    <name evidence="4" type="ORF">GNLVRS01_PISO0H12327g</name>
</gene>
<feature type="compositionally biased region" description="Low complexity" evidence="1">
    <location>
        <begin position="219"/>
        <end position="234"/>
    </location>
</feature>
<feature type="chain" id="PRO_5007664980" evidence="2">
    <location>
        <begin position="20"/>
        <end position="234"/>
    </location>
</feature>
<evidence type="ECO:0000313" key="3">
    <source>
        <dbReference type="EMBL" id="CCE80324.1"/>
    </source>
</evidence>
<protein>
    <submittedName>
        <fullName evidence="4">Piso0_003438 protein</fullName>
    </submittedName>
</protein>
<evidence type="ECO:0000313" key="5">
    <source>
        <dbReference type="Proteomes" id="UP000005222"/>
    </source>
</evidence>
<reference evidence="5" key="2">
    <citation type="journal article" date="2012" name="G3 (Bethesda)">
        <title>Pichia sorbitophila, an interspecies yeast hybrid reveals early steps of genome resolution following polyploidization.</title>
        <authorList>
            <person name="Leh Louis V."/>
            <person name="Despons L."/>
            <person name="Friedrich A."/>
            <person name="Martin T."/>
            <person name="Durrens P."/>
            <person name="Casaregola S."/>
            <person name="Neuveglise C."/>
            <person name="Fairhead C."/>
            <person name="Marck C."/>
            <person name="Cruz J.A."/>
            <person name="Straub M.L."/>
            <person name="Kugler V."/>
            <person name="Sacerdot C."/>
            <person name="Uzunov Z."/>
            <person name="Thierry A."/>
            <person name="Weiss S."/>
            <person name="Bleykasten C."/>
            <person name="De Montigny J."/>
            <person name="Jacques N."/>
            <person name="Jung P."/>
            <person name="Lemaire M."/>
            <person name="Mallet S."/>
            <person name="Morel G."/>
            <person name="Richard G.F."/>
            <person name="Sarkar A."/>
            <person name="Savel G."/>
            <person name="Schacherer J."/>
            <person name="Seret M.L."/>
            <person name="Talla E."/>
            <person name="Samson G."/>
            <person name="Jubin C."/>
            <person name="Poulain J."/>
            <person name="Vacherie B."/>
            <person name="Barbe V."/>
            <person name="Pelletier E."/>
            <person name="Sherman D.J."/>
            <person name="Westhof E."/>
            <person name="Weissenbach J."/>
            <person name="Baret P.V."/>
            <person name="Wincker P."/>
            <person name="Gaillardin C."/>
            <person name="Dujon B."/>
            <person name="Souciet J.L."/>
        </authorList>
    </citation>
    <scope>NUCLEOTIDE SEQUENCE [LARGE SCALE GENOMIC DNA]</scope>
    <source>
        <strain evidence="5">ATCC MYA-4447 / BCRC 22081 / CBS 7064 / NBRC 10061 / NRRL Y-12695</strain>
    </source>
</reference>
<dbReference type="InParanoid" id="G8YI37"/>
<feature type="region of interest" description="Disordered" evidence="1">
    <location>
        <begin position="120"/>
        <end position="234"/>
    </location>
</feature>
<sequence>MKFESILIALVASSRLVMSSERAEYGTYLNPNPRPFEKCDAQDLIKLSNCCNDVLSRLDDCRADDLACECCALQSMNQECYSLCSGNPSNNFLTVLYNDCASLSDVNACSLPFKKNDETPSKISEGMKSKSKAKQQESKEKSPNQYTLKSKLHNNGEDDETDASKLTLWAEGGVEGSAEEGDEDISGSFQDAQDEEDSDADSSSQEYEEVAPGSQNKEFTNATANVTFNNTGMY</sequence>
<reference evidence="4" key="1">
    <citation type="submission" date="2011-10" db="EMBL/GenBank/DDBJ databases">
        <authorList>
            <person name="Genoscope - CEA"/>
        </authorList>
    </citation>
    <scope>NUCLEOTIDE SEQUENCE</scope>
</reference>